<accession>A0A136Q1W0</accession>
<comment type="subcellular location">
    <subcellularLocation>
        <location evidence="1">Cell membrane</location>
        <topology evidence="1">Multi-pass membrane protein</topology>
    </subcellularLocation>
</comment>
<evidence type="ECO:0000256" key="2">
    <source>
        <dbReference type="ARBA" id="ARBA00022448"/>
    </source>
</evidence>
<dbReference type="STRING" id="626937.HMPREF3293_02664"/>
<evidence type="ECO:0000256" key="1">
    <source>
        <dbReference type="ARBA" id="ARBA00004651"/>
    </source>
</evidence>
<feature type="transmembrane region" description="Helical" evidence="8">
    <location>
        <begin position="107"/>
        <end position="129"/>
    </location>
</feature>
<name>A0A136Q1W0_9FIRM</name>
<keyword evidence="2" id="KW-0813">Transport</keyword>
<dbReference type="Proteomes" id="UP000070366">
    <property type="component" value="Unassembled WGS sequence"/>
</dbReference>
<gene>
    <name evidence="9" type="ORF">HMPREF3293_02664</name>
</gene>
<proteinExistence type="predicted"/>
<evidence type="ECO:0000256" key="3">
    <source>
        <dbReference type="ARBA" id="ARBA00022475"/>
    </source>
</evidence>
<sequence length="335" mass="34935">MNTTGNTEMMQIKKKLTVKEFLIKYNAILILAALIIISAILSPVFLSTQNIFNLLRQNTPIMLIAMGMLLVVLTGGIDLSVGSIAAVAGMMISVSIVSWNWTTGFGIFMGIALTLVIGLALGAVNGAFIAFLRMPAFIVTLAMMTIGRGIAYLVTNGQPIRWPEGTGAQALLDFGSKGVGVVPWPVILGAAVLAVFWLLSKYTVFGRLVIATGSNQDAVTLAGINAKKYKFAVYAISGLMCALAGIVMTCRSGTGTPISGEGYELDAIAACVIGGASLSGGRGSVGGTIIGVLILALITNIMNLLSVPAYPQQIVKGIIILASVFVQSVSTKNQD</sequence>
<evidence type="ECO:0000313" key="10">
    <source>
        <dbReference type="Proteomes" id="UP000070366"/>
    </source>
</evidence>
<dbReference type="InterPro" id="IPR001851">
    <property type="entry name" value="ABC_transp_permease"/>
</dbReference>
<dbReference type="EMBL" id="LSZW01000064">
    <property type="protein sequence ID" value="KXK64584.1"/>
    <property type="molecule type" value="Genomic_DNA"/>
</dbReference>
<feature type="transmembrane region" description="Helical" evidence="8">
    <location>
        <begin position="58"/>
        <end position="77"/>
    </location>
</feature>
<keyword evidence="6 8" id="KW-1133">Transmembrane helix</keyword>
<comment type="caution">
    <text evidence="9">The sequence shown here is derived from an EMBL/GenBank/DDBJ whole genome shotgun (WGS) entry which is preliminary data.</text>
</comment>
<dbReference type="Pfam" id="PF02653">
    <property type="entry name" value="BPD_transp_2"/>
    <property type="match status" value="1"/>
</dbReference>
<dbReference type="CDD" id="cd06579">
    <property type="entry name" value="TM_PBP1_transp_AraH_like"/>
    <property type="match status" value="1"/>
</dbReference>
<keyword evidence="3" id="KW-1003">Cell membrane</keyword>
<keyword evidence="10" id="KW-1185">Reference proteome</keyword>
<evidence type="ECO:0000256" key="6">
    <source>
        <dbReference type="ARBA" id="ARBA00022989"/>
    </source>
</evidence>
<feature type="transmembrane region" description="Helical" evidence="8">
    <location>
        <begin position="285"/>
        <end position="307"/>
    </location>
</feature>
<feature type="transmembrane region" description="Helical" evidence="8">
    <location>
        <begin position="21"/>
        <end position="46"/>
    </location>
</feature>
<dbReference type="GO" id="GO:0022857">
    <property type="term" value="F:transmembrane transporter activity"/>
    <property type="evidence" value="ECO:0007669"/>
    <property type="project" value="InterPro"/>
</dbReference>
<dbReference type="PANTHER" id="PTHR32196:SF21">
    <property type="entry name" value="ABC TRANSPORTER PERMEASE PROTEIN YPHD-RELATED"/>
    <property type="match status" value="1"/>
</dbReference>
<evidence type="ECO:0000256" key="4">
    <source>
        <dbReference type="ARBA" id="ARBA00022519"/>
    </source>
</evidence>
<evidence type="ECO:0000256" key="8">
    <source>
        <dbReference type="SAM" id="Phobius"/>
    </source>
</evidence>
<protein>
    <submittedName>
        <fullName evidence="9">Putative ribose ABC transporter permease protein</fullName>
    </submittedName>
</protein>
<feature type="transmembrane region" description="Helical" evidence="8">
    <location>
        <begin position="84"/>
        <end position="101"/>
    </location>
</feature>
<evidence type="ECO:0000313" key="9">
    <source>
        <dbReference type="EMBL" id="KXK64584.1"/>
    </source>
</evidence>
<dbReference type="AlphaFoldDB" id="A0A136Q1W0"/>
<evidence type="ECO:0000256" key="7">
    <source>
        <dbReference type="ARBA" id="ARBA00023136"/>
    </source>
</evidence>
<dbReference type="PANTHER" id="PTHR32196">
    <property type="entry name" value="ABC TRANSPORTER PERMEASE PROTEIN YPHD-RELATED-RELATED"/>
    <property type="match status" value="1"/>
</dbReference>
<evidence type="ECO:0000256" key="5">
    <source>
        <dbReference type="ARBA" id="ARBA00022692"/>
    </source>
</evidence>
<dbReference type="GO" id="GO:0005886">
    <property type="term" value="C:plasma membrane"/>
    <property type="evidence" value="ECO:0007669"/>
    <property type="project" value="UniProtKB-SubCell"/>
</dbReference>
<reference evidence="9 10" key="1">
    <citation type="submission" date="2016-02" db="EMBL/GenBank/DDBJ databases">
        <authorList>
            <person name="Wen L."/>
            <person name="He K."/>
            <person name="Yang H."/>
        </authorList>
    </citation>
    <scope>NUCLEOTIDE SEQUENCE [LARGE SCALE GENOMIC DNA]</scope>
    <source>
        <strain evidence="9 10">DSM 22607</strain>
    </source>
</reference>
<feature type="transmembrane region" description="Helical" evidence="8">
    <location>
        <begin position="136"/>
        <end position="154"/>
    </location>
</feature>
<dbReference type="RefSeq" id="WP_197502984.1">
    <property type="nucleotide sequence ID" value="NZ_CABMOF010000006.1"/>
</dbReference>
<keyword evidence="4" id="KW-0997">Cell inner membrane</keyword>
<organism evidence="9 10">
    <name type="scientific">Christensenella minuta</name>
    <dbReference type="NCBI Taxonomy" id="626937"/>
    <lineage>
        <taxon>Bacteria</taxon>
        <taxon>Bacillati</taxon>
        <taxon>Bacillota</taxon>
        <taxon>Clostridia</taxon>
        <taxon>Christensenellales</taxon>
        <taxon>Christensenellaceae</taxon>
        <taxon>Christensenella</taxon>
    </lineage>
</organism>
<feature type="transmembrane region" description="Helical" evidence="8">
    <location>
        <begin position="181"/>
        <end position="199"/>
    </location>
</feature>
<keyword evidence="5 8" id="KW-0812">Transmembrane</keyword>
<keyword evidence="7 8" id="KW-0472">Membrane</keyword>
<feature type="transmembrane region" description="Helical" evidence="8">
    <location>
        <begin position="231"/>
        <end position="249"/>
    </location>
</feature>